<protein>
    <submittedName>
        <fullName evidence="1">Uncharacterized protein</fullName>
    </submittedName>
</protein>
<evidence type="ECO:0000313" key="1">
    <source>
        <dbReference type="EMBL" id="KAI9917600.1"/>
    </source>
</evidence>
<organism evidence="1 2">
    <name type="scientific">Peronosclerospora sorghi</name>
    <dbReference type="NCBI Taxonomy" id="230839"/>
    <lineage>
        <taxon>Eukaryota</taxon>
        <taxon>Sar</taxon>
        <taxon>Stramenopiles</taxon>
        <taxon>Oomycota</taxon>
        <taxon>Peronosporomycetes</taxon>
        <taxon>Peronosporales</taxon>
        <taxon>Peronosporaceae</taxon>
        <taxon>Peronosclerospora</taxon>
    </lineage>
</organism>
<dbReference type="EMBL" id="CM047592">
    <property type="protein sequence ID" value="KAI9917600.1"/>
    <property type="molecule type" value="Genomic_DNA"/>
</dbReference>
<keyword evidence="2" id="KW-1185">Reference proteome</keyword>
<reference evidence="1 2" key="1">
    <citation type="journal article" date="2022" name="bioRxiv">
        <title>The genome of the oomycete Peronosclerospora sorghi, a cosmopolitan pathogen of maize and sorghum, is inflated with dispersed pseudogenes.</title>
        <authorList>
            <person name="Fletcher K."/>
            <person name="Martin F."/>
            <person name="Isakeit T."/>
            <person name="Cavanaugh K."/>
            <person name="Magill C."/>
            <person name="Michelmore R."/>
        </authorList>
    </citation>
    <scope>NUCLEOTIDE SEQUENCE [LARGE SCALE GENOMIC DNA]</scope>
    <source>
        <strain evidence="1">P6</strain>
    </source>
</reference>
<gene>
    <name evidence="1" type="ORF">PsorP6_012750</name>
</gene>
<sequence>MTGNLLPNLRGLMKRKWTVVVVEIGLIFAVGSRQSSVYLMANLTCRRPCECYTLIGASDMKLWAIGTRNFSLKHLKLL</sequence>
<accession>A0ACC0WHP0</accession>
<proteinExistence type="predicted"/>
<dbReference type="Proteomes" id="UP001163321">
    <property type="component" value="Chromosome 13"/>
</dbReference>
<name>A0ACC0WHP0_9STRA</name>
<evidence type="ECO:0000313" key="2">
    <source>
        <dbReference type="Proteomes" id="UP001163321"/>
    </source>
</evidence>
<comment type="caution">
    <text evidence="1">The sequence shown here is derived from an EMBL/GenBank/DDBJ whole genome shotgun (WGS) entry which is preliminary data.</text>
</comment>